<dbReference type="Proteomes" id="UP000319103">
    <property type="component" value="Unassembled WGS sequence"/>
</dbReference>
<dbReference type="PANTHER" id="PTHR43433">
    <property type="entry name" value="HYDROLASE, ALPHA/BETA FOLD FAMILY PROTEIN"/>
    <property type="match status" value="1"/>
</dbReference>
<sequence>MPNIHTPDGTQLFYRDWGSGRPVVFVHSMLMSSQMWQHQMQHLVEHGHRAIAYDRRGHGRSDDPGTGYEFDTLADDLAALLAELDLTDVTLVGHSMGGGEVVRYLSKHGDERISRIALVGSTVPHLDVEPAVAAALLDRLRVGYGQWVEENAALSFGDGLPDCSIPQVEKDRTIQDWMEVSLKAAVDCTAANLAADFRADLRAIRIPTLVVHGDADAFAPLETCGRRSAELIPDSKLVVYRNASHMLHLSHRRQLNTDLLAFVH</sequence>
<dbReference type="InterPro" id="IPR029058">
    <property type="entry name" value="AB_hydrolase_fold"/>
</dbReference>
<dbReference type="Gene3D" id="3.40.50.1820">
    <property type="entry name" value="alpha/beta hydrolase"/>
    <property type="match status" value="1"/>
</dbReference>
<reference evidence="2 3" key="1">
    <citation type="submission" date="2019-06" db="EMBL/GenBank/DDBJ databases">
        <title>Description of Kitasatospora acidophila sp. nov. isolated from pine grove soil, and reclassification of Streptomyces novaecaesareae to Kitasatospora novaeceasareae comb. nov.</title>
        <authorList>
            <person name="Kim M.J."/>
        </authorList>
    </citation>
    <scope>NUCLEOTIDE SEQUENCE [LARGE SCALE GENOMIC DNA]</scope>
    <source>
        <strain evidence="2 3">MMS16-CNU292</strain>
    </source>
</reference>
<dbReference type="EMBL" id="VIGB01000003">
    <property type="protein sequence ID" value="TQF03081.1"/>
    <property type="molecule type" value="Genomic_DNA"/>
</dbReference>
<name>A0A540W245_9ACTN</name>
<dbReference type="OrthoDB" id="9785847at2"/>
<dbReference type="PRINTS" id="PR00111">
    <property type="entry name" value="ABHYDROLASE"/>
</dbReference>
<protein>
    <submittedName>
        <fullName evidence="2">Alpha/beta hydrolase</fullName>
    </submittedName>
</protein>
<gene>
    <name evidence="2" type="ORF">E6W39_13485</name>
</gene>
<dbReference type="Pfam" id="PF00561">
    <property type="entry name" value="Abhydrolase_1"/>
    <property type="match status" value="1"/>
</dbReference>
<evidence type="ECO:0000313" key="3">
    <source>
        <dbReference type="Proteomes" id="UP000319103"/>
    </source>
</evidence>
<dbReference type="InterPro" id="IPR000073">
    <property type="entry name" value="AB_hydrolase_1"/>
</dbReference>
<keyword evidence="2" id="KW-0378">Hydrolase</keyword>
<dbReference type="InterPro" id="IPR050471">
    <property type="entry name" value="AB_hydrolase"/>
</dbReference>
<evidence type="ECO:0000313" key="2">
    <source>
        <dbReference type="EMBL" id="TQF03081.1"/>
    </source>
</evidence>
<dbReference type="AlphaFoldDB" id="A0A540W245"/>
<accession>A0A540W245</accession>
<dbReference type="RefSeq" id="WP_141633761.1">
    <property type="nucleotide sequence ID" value="NZ_VIGB01000003.1"/>
</dbReference>
<keyword evidence="3" id="KW-1185">Reference proteome</keyword>
<dbReference type="PANTHER" id="PTHR43433:SF5">
    <property type="entry name" value="AB HYDROLASE-1 DOMAIN-CONTAINING PROTEIN"/>
    <property type="match status" value="1"/>
</dbReference>
<dbReference type="GO" id="GO:0016787">
    <property type="term" value="F:hydrolase activity"/>
    <property type="evidence" value="ECO:0007669"/>
    <property type="project" value="UniProtKB-KW"/>
</dbReference>
<comment type="caution">
    <text evidence="2">The sequence shown here is derived from an EMBL/GenBank/DDBJ whole genome shotgun (WGS) entry which is preliminary data.</text>
</comment>
<evidence type="ECO:0000259" key="1">
    <source>
        <dbReference type="Pfam" id="PF00561"/>
    </source>
</evidence>
<feature type="domain" description="AB hydrolase-1" evidence="1">
    <location>
        <begin position="22"/>
        <end position="251"/>
    </location>
</feature>
<proteinExistence type="predicted"/>
<organism evidence="2 3">
    <name type="scientific">Kitasatospora acidiphila</name>
    <dbReference type="NCBI Taxonomy" id="2567942"/>
    <lineage>
        <taxon>Bacteria</taxon>
        <taxon>Bacillati</taxon>
        <taxon>Actinomycetota</taxon>
        <taxon>Actinomycetes</taxon>
        <taxon>Kitasatosporales</taxon>
        <taxon>Streptomycetaceae</taxon>
        <taxon>Kitasatospora</taxon>
    </lineage>
</organism>
<dbReference type="SUPFAM" id="SSF53474">
    <property type="entry name" value="alpha/beta-Hydrolases"/>
    <property type="match status" value="1"/>
</dbReference>